<evidence type="ECO:0000313" key="1">
    <source>
        <dbReference type="EMBL" id="KST68626.1"/>
    </source>
</evidence>
<comment type="caution">
    <text evidence="1">The sequence shown here is derived from an EMBL/GenBank/DDBJ whole genome shotgun (WGS) entry which is preliminary data.</text>
</comment>
<dbReference type="OrthoDB" id="9027184at2"/>
<protein>
    <submittedName>
        <fullName evidence="1">Uncharacterized protein</fullName>
    </submittedName>
</protein>
<accession>A0A0V7ZW95</accession>
<dbReference type="AlphaFoldDB" id="A0A0V7ZW95"/>
<gene>
    <name evidence="1" type="ORF">BC008_33815</name>
</gene>
<dbReference type="RefSeq" id="WP_058183487.1">
    <property type="nucleotide sequence ID" value="NZ_LMTZ01000055.1"/>
</dbReference>
<name>A0A0V7ZW95_9CYAN</name>
<evidence type="ECO:0000313" key="2">
    <source>
        <dbReference type="Proteomes" id="UP000053372"/>
    </source>
</evidence>
<proteinExistence type="predicted"/>
<reference evidence="1 2" key="1">
    <citation type="journal article" date="2015" name="Genome Announc.">
        <title>Draft Genome of the Euendolithic (true boring) Cyanobacterium Mastigocoleus testarum strain BC008.</title>
        <authorList>
            <person name="Guida B.S."/>
            <person name="Garcia-Pichel F."/>
        </authorList>
    </citation>
    <scope>NUCLEOTIDE SEQUENCE [LARGE SCALE GENOMIC DNA]</scope>
    <source>
        <strain evidence="1 2">BC008</strain>
    </source>
</reference>
<sequence length="353" mass="41087">MTLPLPNLDDRTYQDLMEEARRLIPIEYPEWTDHNPSDAGITILELMAWLTEMVIYRVNRIPDENIEVFLKLLNGKDWEKTSDLDLDMAIQQTIIDLRKRYRAVTPEDYETLILKDWSEMIAPLDKYPEYLRSPSCKIARVKCFSQQNLEDFEGENFEGENFEGRNSSELKERLAVGHMSVVIVPPKPQTSVEEQQQEQLCRYIWNYLDERRLLTTTHHVTLPEYVDVQISAQLRLKEGANSEEVRTSAQKAMDNFFDPLTGGDKGQGWDFGRDVYLSEVYQVLDRLPGVDYVNAKKNEGNNSAEQAGDTVIYNGVVLQNQVNINTVKLKDYQLVNLRKLELQIQESWEEDER</sequence>
<organism evidence="1 2">
    <name type="scientific">Mastigocoleus testarum BC008</name>
    <dbReference type="NCBI Taxonomy" id="371196"/>
    <lineage>
        <taxon>Bacteria</taxon>
        <taxon>Bacillati</taxon>
        <taxon>Cyanobacteriota</taxon>
        <taxon>Cyanophyceae</taxon>
        <taxon>Nostocales</taxon>
        <taxon>Hapalosiphonaceae</taxon>
        <taxon>Mastigocoleus</taxon>
    </lineage>
</organism>
<keyword evidence="2" id="KW-1185">Reference proteome</keyword>
<dbReference type="EMBL" id="LMTZ01000055">
    <property type="protein sequence ID" value="KST68626.1"/>
    <property type="molecule type" value="Genomic_DNA"/>
</dbReference>
<dbReference type="Proteomes" id="UP000053372">
    <property type="component" value="Unassembled WGS sequence"/>
</dbReference>